<dbReference type="AlphaFoldDB" id="A0A7X5F1R7"/>
<evidence type="ECO:0000313" key="1">
    <source>
        <dbReference type="EMBL" id="NBN78170.1"/>
    </source>
</evidence>
<sequence length="188" mass="20633">MSDTDFPYSHRFDVSRLGNRIQTVTLAPDAAALARMAETYGLQVLDSLTAELEIRPWRKAGVYVTGSLTAQGQQRCVVTLEPVPMSVTDRFERAYDPAPVEGRRAPDLADDGEIEIDLDAPEPPDDIIDGTIDLGALVCEQFVLALDPFPRAPGAELDYVAPPEAEPSEDERPNPFAVLQKLKDKDPQ</sequence>
<dbReference type="EMBL" id="JAABLQ010000001">
    <property type="protein sequence ID" value="NBN78170.1"/>
    <property type="molecule type" value="Genomic_DNA"/>
</dbReference>
<dbReference type="InterPro" id="IPR003772">
    <property type="entry name" value="YceD"/>
</dbReference>
<gene>
    <name evidence="1" type="ORF">GWI72_07830</name>
</gene>
<organism evidence="1 2">
    <name type="scientific">Pannonibacter tanglangensis</name>
    <dbReference type="NCBI Taxonomy" id="2750084"/>
    <lineage>
        <taxon>Bacteria</taxon>
        <taxon>Pseudomonadati</taxon>
        <taxon>Pseudomonadota</taxon>
        <taxon>Alphaproteobacteria</taxon>
        <taxon>Hyphomicrobiales</taxon>
        <taxon>Stappiaceae</taxon>
        <taxon>Pannonibacter</taxon>
    </lineage>
</organism>
<accession>A0A7X5F1R7</accession>
<proteinExistence type="predicted"/>
<evidence type="ECO:0000313" key="2">
    <source>
        <dbReference type="Proteomes" id="UP000586722"/>
    </source>
</evidence>
<reference evidence="2" key="1">
    <citation type="submission" date="2020-01" db="EMBL/GenBank/DDBJ databases">
        <authorList>
            <person name="Fang Y."/>
            <person name="Sun R."/>
            <person name="Nie L."/>
            <person name="He J."/>
            <person name="Hao L."/>
            <person name="Wang L."/>
            <person name="Su S."/>
            <person name="Lv E."/>
            <person name="Zhang Z."/>
            <person name="Xie R."/>
            <person name="Liu H."/>
        </authorList>
    </citation>
    <scope>NUCLEOTIDE SEQUENCE [LARGE SCALE GENOMIC DNA]</scope>
    <source>
        <strain evidence="2">XCT-53</strain>
    </source>
</reference>
<dbReference type="Pfam" id="PF02620">
    <property type="entry name" value="YceD"/>
    <property type="match status" value="1"/>
</dbReference>
<comment type="caution">
    <text evidence="1">The sequence shown here is derived from an EMBL/GenBank/DDBJ whole genome shotgun (WGS) entry which is preliminary data.</text>
</comment>
<dbReference type="Proteomes" id="UP000586722">
    <property type="component" value="Unassembled WGS sequence"/>
</dbReference>
<keyword evidence="2" id="KW-1185">Reference proteome</keyword>
<name>A0A7X5F1R7_9HYPH</name>
<protein>
    <submittedName>
        <fullName evidence="1">DUF177 domain-containing protein</fullName>
    </submittedName>
</protein>
<dbReference type="RefSeq" id="WP_161673529.1">
    <property type="nucleotide sequence ID" value="NZ_JAABLP010000001.1"/>
</dbReference>